<gene>
    <name evidence="2" type="ORF">SAMN05660413_01301</name>
</gene>
<evidence type="ECO:0000313" key="2">
    <source>
        <dbReference type="EMBL" id="SFN49005.1"/>
    </source>
</evidence>
<feature type="domain" description="Lipid/polyisoprenoid-binding YceI-like" evidence="1">
    <location>
        <begin position="45"/>
        <end position="220"/>
    </location>
</feature>
<dbReference type="InterPro" id="IPR007372">
    <property type="entry name" value="Lipid/polyisoprenoid-bd_YceI"/>
</dbReference>
<protein>
    <submittedName>
        <fullName evidence="2">Polyisoprenoid-binding protein YceI</fullName>
    </submittedName>
</protein>
<dbReference type="Pfam" id="PF04264">
    <property type="entry name" value="YceI"/>
    <property type="match status" value="1"/>
</dbReference>
<reference evidence="2 3" key="1">
    <citation type="submission" date="2016-10" db="EMBL/GenBank/DDBJ databases">
        <authorList>
            <person name="de Groot N.N."/>
        </authorList>
    </citation>
    <scope>NUCLEOTIDE SEQUENCE [LARGE SCALE GENOMIC DNA]</scope>
    <source>
        <strain evidence="2 3">DSM 17794</strain>
    </source>
</reference>
<organism evidence="2 3">
    <name type="scientific">Salegentibacter flavus</name>
    <dbReference type="NCBI Taxonomy" id="287099"/>
    <lineage>
        <taxon>Bacteria</taxon>
        <taxon>Pseudomonadati</taxon>
        <taxon>Bacteroidota</taxon>
        <taxon>Flavobacteriia</taxon>
        <taxon>Flavobacteriales</taxon>
        <taxon>Flavobacteriaceae</taxon>
        <taxon>Salegentibacter</taxon>
    </lineage>
</organism>
<keyword evidence="3" id="KW-1185">Reference proteome</keyword>
<dbReference type="Proteomes" id="UP000199153">
    <property type="component" value="Unassembled WGS sequence"/>
</dbReference>
<proteinExistence type="predicted"/>
<dbReference type="SMART" id="SM00867">
    <property type="entry name" value="YceI"/>
    <property type="match status" value="1"/>
</dbReference>
<dbReference type="PANTHER" id="PTHR34406">
    <property type="entry name" value="PROTEIN YCEI"/>
    <property type="match status" value="1"/>
</dbReference>
<dbReference type="STRING" id="287099.SAMN05660413_01301"/>
<evidence type="ECO:0000313" key="3">
    <source>
        <dbReference type="Proteomes" id="UP000199153"/>
    </source>
</evidence>
<dbReference type="Gene3D" id="2.40.128.110">
    <property type="entry name" value="Lipid/polyisoprenoid-binding, YceI-like"/>
    <property type="match status" value="1"/>
</dbReference>
<sequence length="222" mass="24854">MRKLLSKTFFIAFLSIAVTGCKNENNKAKTEDARDAREANLEAETFNVKTDESVIHWKGRKPTATHTGTIKLAEGSFKANDTTIESGSFVIDMKSIEVTDLKGKDRSDLEAHLKGTVEGKEGDFFNTKEYPEATFEITDITDENGQTMLSGNLTIKEDTKNITFPVNINHSGEQVEISSDEFSIDRTHWKINFGSRSVFDGLGDNFVYDDIKLRIKLIAEKS</sequence>
<dbReference type="RefSeq" id="WP_093407383.1">
    <property type="nucleotide sequence ID" value="NZ_FOVL01000006.1"/>
</dbReference>
<dbReference type="AlphaFoldDB" id="A0A1I4ZFE8"/>
<name>A0A1I4ZFE8_9FLAO</name>
<dbReference type="InterPro" id="IPR036761">
    <property type="entry name" value="TTHA0802/YceI-like_sf"/>
</dbReference>
<dbReference type="PROSITE" id="PS51257">
    <property type="entry name" value="PROKAR_LIPOPROTEIN"/>
    <property type="match status" value="1"/>
</dbReference>
<accession>A0A1I4ZFE8</accession>
<dbReference type="PANTHER" id="PTHR34406:SF1">
    <property type="entry name" value="PROTEIN YCEI"/>
    <property type="match status" value="1"/>
</dbReference>
<dbReference type="SUPFAM" id="SSF101874">
    <property type="entry name" value="YceI-like"/>
    <property type="match status" value="1"/>
</dbReference>
<dbReference type="OrthoDB" id="951410at2"/>
<evidence type="ECO:0000259" key="1">
    <source>
        <dbReference type="SMART" id="SM00867"/>
    </source>
</evidence>
<dbReference type="EMBL" id="FOVL01000006">
    <property type="protein sequence ID" value="SFN49005.1"/>
    <property type="molecule type" value="Genomic_DNA"/>
</dbReference>